<dbReference type="STRING" id="1408657.A0A0W4ZKT6"/>
<dbReference type="Pfam" id="PF12298">
    <property type="entry name" value="Bot1p"/>
    <property type="match status" value="1"/>
</dbReference>
<dbReference type="GeneID" id="28940788"/>
<dbReference type="OrthoDB" id="2093409at2759"/>
<dbReference type="InterPro" id="IPR021036">
    <property type="entry name" value="Ribosomal_mS45"/>
</dbReference>
<dbReference type="GO" id="GO:0003735">
    <property type="term" value="F:structural constituent of ribosome"/>
    <property type="evidence" value="ECO:0007669"/>
    <property type="project" value="TreeGrafter"/>
</dbReference>
<keyword evidence="2" id="KW-1185">Reference proteome</keyword>
<accession>A0A0W4ZKT6</accession>
<evidence type="ECO:0000313" key="1">
    <source>
        <dbReference type="EMBL" id="KTW28996.1"/>
    </source>
</evidence>
<dbReference type="GO" id="GO:0032543">
    <property type="term" value="P:mitochondrial translation"/>
    <property type="evidence" value="ECO:0007669"/>
    <property type="project" value="TreeGrafter"/>
</dbReference>
<dbReference type="VEuPathDB" id="FungiDB:T551_02270"/>
<dbReference type="PANTHER" id="PTHR28158">
    <property type="entry name" value="37S RIBOSOMAL PROTEIN S35, MITOCHONDRIAL"/>
    <property type="match status" value="1"/>
</dbReference>
<sequence>MILKTLEKKEKNIIKSKNLFILYIRNRIRCFMSGTKCNKEIKKTGPKEKDELAKDNIDKVRVQRKNLISTSTIQSECIQWLTDPMKGERFKKLQSTSGRNFISGKEYPYPSNPTFKPPIPLSLNLRKDIERKWKQGKSIKEISEMFGISFIRVKAVLRLLKVESKWHQEVSFTVLLSLIQQNYHYLIISKYI</sequence>
<comment type="caution">
    <text evidence="1">The sequence shown here is derived from an EMBL/GenBank/DDBJ whole genome shotgun (WGS) entry which is preliminary data.</text>
</comment>
<dbReference type="GO" id="GO:0005763">
    <property type="term" value="C:mitochondrial small ribosomal subunit"/>
    <property type="evidence" value="ECO:0007669"/>
    <property type="project" value="TreeGrafter"/>
</dbReference>
<proteinExistence type="predicted"/>
<reference evidence="2" key="1">
    <citation type="journal article" date="2016" name="Nat. Commun.">
        <title>Genome analysis of three Pneumocystis species reveals adaptation mechanisms to life exclusively in mammalian hosts.</title>
        <authorList>
            <person name="Ma L."/>
            <person name="Chen Z."/>
            <person name="Huang D.W."/>
            <person name="Kutty G."/>
            <person name="Ishihara M."/>
            <person name="Wang H."/>
            <person name="Abouelleil A."/>
            <person name="Bishop L."/>
            <person name="Davey E."/>
            <person name="Deng R."/>
            <person name="Deng X."/>
            <person name="Fan L."/>
            <person name="Fantoni G."/>
            <person name="Fitzgerald M."/>
            <person name="Gogineni E."/>
            <person name="Goldberg J.M."/>
            <person name="Handley G."/>
            <person name="Hu X."/>
            <person name="Huber C."/>
            <person name="Jiao X."/>
            <person name="Jones K."/>
            <person name="Levin J.Z."/>
            <person name="Liu Y."/>
            <person name="Macdonald P."/>
            <person name="Melnikov A."/>
            <person name="Raley C."/>
            <person name="Sassi M."/>
            <person name="Sherman B.T."/>
            <person name="Song X."/>
            <person name="Sykes S."/>
            <person name="Tran B."/>
            <person name="Walsh L."/>
            <person name="Xia Y."/>
            <person name="Yang J."/>
            <person name="Young S."/>
            <person name="Zeng Q."/>
            <person name="Zheng X."/>
            <person name="Stephens R."/>
            <person name="Nusbaum C."/>
            <person name="Birren B.W."/>
            <person name="Azadi P."/>
            <person name="Lempicki R.A."/>
            <person name="Cuomo C.A."/>
            <person name="Kovacs J.A."/>
        </authorList>
    </citation>
    <scope>NUCLEOTIDE SEQUENCE [LARGE SCALE GENOMIC DNA]</scope>
    <source>
        <strain evidence="2">RU7</strain>
    </source>
</reference>
<dbReference type="PANTHER" id="PTHR28158:SF1">
    <property type="entry name" value="SMALL RIBOSOMAL SUBUNIT PROTEIN MS45"/>
    <property type="match status" value="1"/>
</dbReference>
<protein>
    <submittedName>
        <fullName evidence="1">Uncharacterized protein</fullName>
    </submittedName>
</protein>
<dbReference type="EMBL" id="LFWA01000010">
    <property type="protein sequence ID" value="KTW28996.1"/>
    <property type="molecule type" value="Genomic_DNA"/>
</dbReference>
<organism evidence="1 2">
    <name type="scientific">Pneumocystis jirovecii (strain RU7)</name>
    <name type="common">Human pneumocystis pneumonia agent</name>
    <dbReference type="NCBI Taxonomy" id="1408657"/>
    <lineage>
        <taxon>Eukaryota</taxon>
        <taxon>Fungi</taxon>
        <taxon>Dikarya</taxon>
        <taxon>Ascomycota</taxon>
        <taxon>Taphrinomycotina</taxon>
        <taxon>Pneumocystomycetes</taxon>
        <taxon>Pneumocystaceae</taxon>
        <taxon>Pneumocystis</taxon>
    </lineage>
</organism>
<name>A0A0W4ZKT6_PNEJ7</name>
<dbReference type="RefSeq" id="XP_018229105.1">
    <property type="nucleotide sequence ID" value="XM_018374533.1"/>
</dbReference>
<dbReference type="Gene3D" id="1.10.10.10">
    <property type="entry name" value="Winged helix-like DNA-binding domain superfamily/Winged helix DNA-binding domain"/>
    <property type="match status" value="1"/>
</dbReference>
<evidence type="ECO:0000313" key="2">
    <source>
        <dbReference type="Proteomes" id="UP000053447"/>
    </source>
</evidence>
<dbReference type="AlphaFoldDB" id="A0A0W4ZKT6"/>
<dbReference type="InterPro" id="IPR036388">
    <property type="entry name" value="WH-like_DNA-bd_sf"/>
</dbReference>
<gene>
    <name evidence="1" type="ORF">T551_02270</name>
</gene>
<dbReference type="Proteomes" id="UP000053447">
    <property type="component" value="Unassembled WGS sequence"/>
</dbReference>